<gene>
    <name evidence="5" type="ORF">PPYR_02334</name>
    <name evidence="4" type="ORF">PPYR_03128</name>
</gene>
<feature type="domain" description="HTH psq-type" evidence="3">
    <location>
        <begin position="20"/>
        <end position="53"/>
    </location>
</feature>
<dbReference type="Gene3D" id="1.10.10.60">
    <property type="entry name" value="Homeodomain-like"/>
    <property type="match status" value="1"/>
</dbReference>
<dbReference type="GO" id="GO:0005634">
    <property type="term" value="C:nucleus"/>
    <property type="evidence" value="ECO:0007669"/>
    <property type="project" value="UniProtKB-SubCell"/>
</dbReference>
<dbReference type="PANTHER" id="PTHR19303:SF74">
    <property type="entry name" value="POGO TRANSPOSABLE ELEMENT WITH KRAB DOMAIN"/>
    <property type="match status" value="1"/>
</dbReference>
<feature type="domain" description="DDE-1" evidence="2">
    <location>
        <begin position="207"/>
        <end position="338"/>
    </location>
</feature>
<dbReference type="EMBL" id="VVIM01000001">
    <property type="protein sequence ID" value="KAB0805364.1"/>
    <property type="molecule type" value="Genomic_DNA"/>
</dbReference>
<dbReference type="InterPro" id="IPR004875">
    <property type="entry name" value="DDE_SF_endonuclease_dom"/>
</dbReference>
<dbReference type="Proteomes" id="UP000327044">
    <property type="component" value="Unassembled WGS sequence"/>
</dbReference>
<proteinExistence type="predicted"/>
<dbReference type="PANTHER" id="PTHR19303">
    <property type="entry name" value="TRANSPOSON"/>
    <property type="match status" value="1"/>
</dbReference>
<evidence type="ECO:0000313" key="4">
    <source>
        <dbReference type="EMBL" id="KAB0791328.1"/>
    </source>
</evidence>
<dbReference type="Pfam" id="PF03184">
    <property type="entry name" value="DDE_1"/>
    <property type="match status" value="1"/>
</dbReference>
<keyword evidence="6" id="KW-1185">Reference proteome</keyword>
<dbReference type="SUPFAM" id="SSF46689">
    <property type="entry name" value="Homeodomain-like"/>
    <property type="match status" value="1"/>
</dbReference>
<evidence type="ECO:0008006" key="7">
    <source>
        <dbReference type="Google" id="ProtNLM"/>
    </source>
</evidence>
<comment type="caution">
    <text evidence="4">The sequence shown here is derived from an EMBL/GenBank/DDBJ whole genome shotgun (WGS) entry which is preliminary data.</text>
</comment>
<dbReference type="InterPro" id="IPR007889">
    <property type="entry name" value="HTH_Psq"/>
</dbReference>
<evidence type="ECO:0000313" key="5">
    <source>
        <dbReference type="EMBL" id="KAB0805364.1"/>
    </source>
</evidence>
<dbReference type="InterPro" id="IPR050863">
    <property type="entry name" value="CenT-Element_Derived"/>
</dbReference>
<evidence type="ECO:0000259" key="2">
    <source>
        <dbReference type="Pfam" id="PF03184"/>
    </source>
</evidence>
<comment type="subcellular location">
    <subcellularLocation>
        <location evidence="1">Nucleus</location>
    </subcellularLocation>
</comment>
<sequence length="585" mass="66928">MGKYKRRLGARKYMDYEASALERALQAMKEGMSSRRAETLYNIPRRTLLNKMKHIHTGDVGRPKSLSQAEERSLVDVLIASAEFGSPMTELDLRMLVRNYLDQKGISLTCFKENLPGRDWVYLFLKRNKTKLTKRTCQNIKRCRAEKTSEEFESYFQNLETTLQDVPPQNILNYDETNLSDNPGTTKCIFFRGTKYPERRMNTTKSAISLMFSATAAGELLPCYVVYKAERMYSSWIEGGPPNTIYNRTKSGWFDAGTFVDYFNKVVIPWARRLKGPKVVIGDNLSSHLNVDVLLACQRNNIRFVFLPPNSTHITQPLDVSFFGPLKKAWRTILQDVKLKYPSQNCVEKSFFPGLLAKLIKTIELKSEKNIKNGFRATGIVPLCPDEVLKKMPTARYKERVSREIDNSLLDFLQSQNKRGERVQRNKKKMLHVEPGASVSVADLPIAQNKTSVEYEVPAIESEVQDAEPEVDSVESEVEDVESEVQTRSDPEERQIKVGDHVVVEIKGKKFLKYHYVAVVLETDDENDSLFVKFMKKGLAGFIFPPMEDTSIINISDVKQVLTQGTEKRRGIYIFSDIKPSFNLK</sequence>
<dbReference type="InParanoid" id="A0A5N4A231"/>
<dbReference type="GO" id="GO:0003677">
    <property type="term" value="F:DNA binding"/>
    <property type="evidence" value="ECO:0007669"/>
    <property type="project" value="InterPro"/>
</dbReference>
<reference evidence="4 6" key="1">
    <citation type="journal article" date="2018" name="Elife">
        <title>Firefly genomes illuminate parallel origins of bioluminescence in beetles.</title>
        <authorList>
            <person name="Fallon T.R."/>
            <person name="Lower S.E."/>
            <person name="Chang C.H."/>
            <person name="Bessho-Uehara M."/>
            <person name="Martin G.J."/>
            <person name="Bewick A.J."/>
            <person name="Behringer M."/>
            <person name="Debat H.J."/>
            <person name="Wong I."/>
            <person name="Day J.C."/>
            <person name="Suvorov A."/>
            <person name="Silva C.J."/>
            <person name="Stanger-Hall K.F."/>
            <person name="Hall D.W."/>
            <person name="Schmitz R.J."/>
            <person name="Nelson D.R."/>
            <person name="Lewis S.M."/>
            <person name="Shigenobu S."/>
            <person name="Bybee S.M."/>
            <person name="Larracuente A.M."/>
            <person name="Oba Y."/>
            <person name="Weng J.K."/>
        </authorList>
    </citation>
    <scope>NUCLEOTIDE SEQUENCE [LARGE SCALE GENOMIC DNA]</scope>
    <source>
        <strain evidence="4">1611_PpyrPB1</strain>
        <tissue evidence="4">Whole body</tissue>
    </source>
</reference>
<evidence type="ECO:0000256" key="1">
    <source>
        <dbReference type="ARBA" id="ARBA00004123"/>
    </source>
</evidence>
<dbReference type="AlphaFoldDB" id="A0A5N4A231"/>
<name>A0A5N4A231_PHOPY</name>
<protein>
    <recommendedName>
        <fullName evidence="7">DDE-1 domain-containing protein</fullName>
    </recommendedName>
</protein>
<reference evidence="4" key="2">
    <citation type="submission" date="2019-08" db="EMBL/GenBank/DDBJ databases">
        <authorList>
            <consortium name="Photinus pyralis genome working group"/>
            <person name="Fallon T.R."/>
            <person name="Sander Lower S.E."/>
            <person name="Weng J.-K."/>
        </authorList>
    </citation>
    <scope>NUCLEOTIDE SEQUENCE</scope>
    <source>
        <strain evidence="4">1611_PpyrPB1</strain>
        <tissue evidence="4">Whole body</tissue>
    </source>
</reference>
<dbReference type="Gene3D" id="3.30.420.10">
    <property type="entry name" value="Ribonuclease H-like superfamily/Ribonuclease H"/>
    <property type="match status" value="1"/>
</dbReference>
<dbReference type="EMBL" id="VVIM01000011">
    <property type="protein sequence ID" value="KAB0791328.1"/>
    <property type="molecule type" value="Genomic_DNA"/>
</dbReference>
<dbReference type="Pfam" id="PF05225">
    <property type="entry name" value="HTH_psq"/>
    <property type="match status" value="1"/>
</dbReference>
<evidence type="ECO:0000313" key="6">
    <source>
        <dbReference type="Proteomes" id="UP000327044"/>
    </source>
</evidence>
<organism evidence="4 6">
    <name type="scientific">Photinus pyralis</name>
    <name type="common">Common eastern firefly</name>
    <name type="synonym">Lampyris pyralis</name>
    <dbReference type="NCBI Taxonomy" id="7054"/>
    <lineage>
        <taxon>Eukaryota</taxon>
        <taxon>Metazoa</taxon>
        <taxon>Ecdysozoa</taxon>
        <taxon>Arthropoda</taxon>
        <taxon>Hexapoda</taxon>
        <taxon>Insecta</taxon>
        <taxon>Pterygota</taxon>
        <taxon>Neoptera</taxon>
        <taxon>Endopterygota</taxon>
        <taxon>Coleoptera</taxon>
        <taxon>Polyphaga</taxon>
        <taxon>Elateriformia</taxon>
        <taxon>Elateroidea</taxon>
        <taxon>Lampyridae</taxon>
        <taxon>Lampyrinae</taxon>
        <taxon>Photinus</taxon>
    </lineage>
</organism>
<dbReference type="InterPro" id="IPR036397">
    <property type="entry name" value="RNaseH_sf"/>
</dbReference>
<evidence type="ECO:0000259" key="3">
    <source>
        <dbReference type="Pfam" id="PF05225"/>
    </source>
</evidence>
<dbReference type="InterPro" id="IPR009057">
    <property type="entry name" value="Homeodomain-like_sf"/>
</dbReference>
<accession>A0A5N4A231</accession>